<evidence type="ECO:0000313" key="6">
    <source>
        <dbReference type="Proteomes" id="UP000680714"/>
    </source>
</evidence>
<dbReference type="Proteomes" id="UP000680714">
    <property type="component" value="Unassembled WGS sequence"/>
</dbReference>
<evidence type="ECO:0000256" key="3">
    <source>
        <dbReference type="ARBA" id="ARBA00022840"/>
    </source>
</evidence>
<evidence type="ECO:0000259" key="4">
    <source>
        <dbReference type="Pfam" id="PF02223"/>
    </source>
</evidence>
<dbReference type="RefSeq" id="WP_211548553.1">
    <property type="nucleotide sequence ID" value="NZ_JAGTUF010000008.1"/>
</dbReference>
<dbReference type="EMBL" id="JAGTUF010000008">
    <property type="protein sequence ID" value="MBR9972115.1"/>
    <property type="molecule type" value="Genomic_DNA"/>
</dbReference>
<dbReference type="PANTHER" id="PTHR10344">
    <property type="entry name" value="THYMIDYLATE KINASE"/>
    <property type="match status" value="1"/>
</dbReference>
<dbReference type="PANTHER" id="PTHR10344:SF4">
    <property type="entry name" value="UMP-CMP KINASE 2, MITOCHONDRIAL"/>
    <property type="match status" value="1"/>
</dbReference>
<evidence type="ECO:0000313" key="5">
    <source>
        <dbReference type="EMBL" id="MBR9972115.1"/>
    </source>
</evidence>
<dbReference type="SUPFAM" id="SSF52540">
    <property type="entry name" value="P-loop containing nucleoside triphosphate hydrolases"/>
    <property type="match status" value="1"/>
</dbReference>
<protein>
    <recommendedName>
        <fullName evidence="4">Thymidylate kinase-like domain-containing protein</fullName>
    </recommendedName>
</protein>
<gene>
    <name evidence="5" type="ORF">KEC16_10365</name>
</gene>
<dbReference type="InterPro" id="IPR039430">
    <property type="entry name" value="Thymidylate_kin-like_dom"/>
</dbReference>
<organism evidence="5 6">
    <name type="scientific">Magnetospirillum sulfuroxidans</name>
    <dbReference type="NCBI Taxonomy" id="611300"/>
    <lineage>
        <taxon>Bacteria</taxon>
        <taxon>Pseudomonadati</taxon>
        <taxon>Pseudomonadota</taxon>
        <taxon>Alphaproteobacteria</taxon>
        <taxon>Rhodospirillales</taxon>
        <taxon>Rhodospirillaceae</taxon>
        <taxon>Magnetospirillum</taxon>
    </lineage>
</organism>
<comment type="caution">
    <text evidence="5">The sequence shown here is derived from an EMBL/GenBank/DDBJ whole genome shotgun (WGS) entry which is preliminary data.</text>
</comment>
<evidence type="ECO:0000256" key="1">
    <source>
        <dbReference type="ARBA" id="ARBA00009776"/>
    </source>
</evidence>
<keyword evidence="3" id="KW-0067">ATP-binding</keyword>
<name>A0ABS5ICG8_9PROT</name>
<dbReference type="InterPro" id="IPR027417">
    <property type="entry name" value="P-loop_NTPase"/>
</dbReference>
<dbReference type="Pfam" id="PF02223">
    <property type="entry name" value="Thymidylate_kin"/>
    <property type="match status" value="1"/>
</dbReference>
<dbReference type="Gene3D" id="3.40.50.300">
    <property type="entry name" value="P-loop containing nucleotide triphosphate hydrolases"/>
    <property type="match status" value="1"/>
</dbReference>
<feature type="domain" description="Thymidylate kinase-like" evidence="4">
    <location>
        <begin position="12"/>
        <end position="151"/>
    </location>
</feature>
<proteinExistence type="inferred from homology"/>
<evidence type="ECO:0000256" key="2">
    <source>
        <dbReference type="ARBA" id="ARBA00022741"/>
    </source>
</evidence>
<comment type="similarity">
    <text evidence="1">Belongs to the thymidylate kinase family.</text>
</comment>
<sequence length="199" mass="22353">MMFWSEHKFIVIEGIDGVGKSTVCRMVQSLILKQGGLCELLYGVPEPYIEIAMKVPQVKSVYSRYNFYHASNLATADKVRDILHYSNVVLDRYCYSTFAYHRARGANIPPPVFTDSGLLKPHLSVLLKVGDEAIRQDRIEHRDQEKSLDDQEKNGAGSFIDELEKLFGLLSMVEVDNSADDPGIAAQRILNTLSDSDGR</sequence>
<accession>A0ABS5ICG8</accession>
<keyword evidence="2" id="KW-0547">Nucleotide-binding</keyword>
<keyword evidence="6" id="KW-1185">Reference proteome</keyword>
<reference evidence="5 6" key="1">
    <citation type="submission" date="2021-04" db="EMBL/GenBank/DDBJ databases">
        <title>Magnetospirillum sulfuroxidans sp. nov., a facultative chemolithoautotrophic sulfur-oxidizing alphaproteobacterium isolated from freshwater sediment and proposals for Paramagetospirillum gen. nov., and Magnetospirillaceae fam. nov.</title>
        <authorList>
            <person name="Koziaeva V."/>
            <person name="Geelhoed J.S."/>
            <person name="Sorokin D.Y."/>
            <person name="Grouzdev D.S."/>
        </authorList>
    </citation>
    <scope>NUCLEOTIDE SEQUENCE [LARGE SCALE GENOMIC DNA]</scope>
    <source>
        <strain evidence="5 6">J10</strain>
    </source>
</reference>